<evidence type="ECO:0000256" key="1">
    <source>
        <dbReference type="SAM" id="MobiDB-lite"/>
    </source>
</evidence>
<organism evidence="2 3">
    <name type="scientific">Pseudovirgaria hyperparasitica</name>
    <dbReference type="NCBI Taxonomy" id="470096"/>
    <lineage>
        <taxon>Eukaryota</taxon>
        <taxon>Fungi</taxon>
        <taxon>Dikarya</taxon>
        <taxon>Ascomycota</taxon>
        <taxon>Pezizomycotina</taxon>
        <taxon>Dothideomycetes</taxon>
        <taxon>Dothideomycetes incertae sedis</taxon>
        <taxon>Acrospermales</taxon>
        <taxon>Acrospermaceae</taxon>
        <taxon>Pseudovirgaria</taxon>
    </lineage>
</organism>
<protein>
    <submittedName>
        <fullName evidence="2">Uncharacterized protein</fullName>
    </submittedName>
</protein>
<gene>
    <name evidence="2" type="ORF">EJ05DRAFT_476354</name>
</gene>
<dbReference type="GeneID" id="54485066"/>
<evidence type="ECO:0000313" key="2">
    <source>
        <dbReference type="EMBL" id="KAF2758096.1"/>
    </source>
</evidence>
<reference evidence="2" key="1">
    <citation type="journal article" date="2020" name="Stud. Mycol.">
        <title>101 Dothideomycetes genomes: a test case for predicting lifestyles and emergence of pathogens.</title>
        <authorList>
            <person name="Haridas S."/>
            <person name="Albert R."/>
            <person name="Binder M."/>
            <person name="Bloem J."/>
            <person name="Labutti K."/>
            <person name="Salamov A."/>
            <person name="Andreopoulos B."/>
            <person name="Baker S."/>
            <person name="Barry K."/>
            <person name="Bills G."/>
            <person name="Bluhm B."/>
            <person name="Cannon C."/>
            <person name="Castanera R."/>
            <person name="Culley D."/>
            <person name="Daum C."/>
            <person name="Ezra D."/>
            <person name="Gonzalez J."/>
            <person name="Henrissat B."/>
            <person name="Kuo A."/>
            <person name="Liang C."/>
            <person name="Lipzen A."/>
            <person name="Lutzoni F."/>
            <person name="Magnuson J."/>
            <person name="Mondo S."/>
            <person name="Nolan M."/>
            <person name="Ohm R."/>
            <person name="Pangilinan J."/>
            <person name="Park H.-J."/>
            <person name="Ramirez L."/>
            <person name="Alfaro M."/>
            <person name="Sun H."/>
            <person name="Tritt A."/>
            <person name="Yoshinaga Y."/>
            <person name="Zwiers L.-H."/>
            <person name="Turgeon B."/>
            <person name="Goodwin S."/>
            <person name="Spatafora J."/>
            <person name="Crous P."/>
            <person name="Grigoriev I."/>
        </authorList>
    </citation>
    <scope>NUCLEOTIDE SEQUENCE</scope>
    <source>
        <strain evidence="2">CBS 121739</strain>
    </source>
</reference>
<feature type="compositionally biased region" description="Basic and acidic residues" evidence="1">
    <location>
        <begin position="32"/>
        <end position="41"/>
    </location>
</feature>
<name>A0A6A6W880_9PEZI</name>
<sequence length="52" mass="5515">MDFLKKGLASFTNKSGSSSTNNPQAGTGQAGQKDDYVDKGKSPAFTHSTRIH</sequence>
<dbReference type="Proteomes" id="UP000799437">
    <property type="component" value="Unassembled WGS sequence"/>
</dbReference>
<evidence type="ECO:0000313" key="3">
    <source>
        <dbReference type="Proteomes" id="UP000799437"/>
    </source>
</evidence>
<proteinExistence type="predicted"/>
<dbReference type="EMBL" id="ML996572">
    <property type="protein sequence ID" value="KAF2758096.1"/>
    <property type="molecule type" value="Genomic_DNA"/>
</dbReference>
<feature type="compositionally biased region" description="Polar residues" evidence="1">
    <location>
        <begin position="10"/>
        <end position="27"/>
    </location>
</feature>
<keyword evidence="3" id="KW-1185">Reference proteome</keyword>
<dbReference type="AlphaFoldDB" id="A0A6A6W880"/>
<accession>A0A6A6W880</accession>
<feature type="region of interest" description="Disordered" evidence="1">
    <location>
        <begin position="1"/>
        <end position="52"/>
    </location>
</feature>
<dbReference type="RefSeq" id="XP_033600547.1">
    <property type="nucleotide sequence ID" value="XM_033744012.1"/>
</dbReference>